<sequence>MPKLIISGRGGCGKSTLVTLMAQRIEEQGKKVLVVDSDESNLGLGAMLGIEPGEKTLMDYLGGRPAVMDKLMAVIREGGDEKAELFPENSFLEDLPSDFVRWNGNKGFMQIGKIEHSHEGCACPMGAVTRDFLNQLNVNGEEWVLVDTEAGVEHFGRGIVEGADSVIMVVDPSNDAVLLSEKTAELTGEAGKSFGVVLNKVDHETKIILEDVLKKKNIPIQGFIPYSKTMARENLNGNMLDIKMVEGGIDEILNRVESHYQNK</sequence>
<organism evidence="2 3">
    <name type="scientific">Methanobacterium congolense</name>
    <dbReference type="NCBI Taxonomy" id="118062"/>
    <lineage>
        <taxon>Archaea</taxon>
        <taxon>Methanobacteriati</taxon>
        <taxon>Methanobacteriota</taxon>
        <taxon>Methanomada group</taxon>
        <taxon>Methanobacteria</taxon>
        <taxon>Methanobacteriales</taxon>
        <taxon>Methanobacteriaceae</taxon>
        <taxon>Methanobacterium</taxon>
    </lineage>
</organism>
<dbReference type="GO" id="GO:0005829">
    <property type="term" value="C:cytosol"/>
    <property type="evidence" value="ECO:0007669"/>
    <property type="project" value="TreeGrafter"/>
</dbReference>
<protein>
    <submittedName>
        <fullName evidence="2">Putative ATP-binding protein MJ0084</fullName>
    </submittedName>
</protein>
<gene>
    <name evidence="2" type="ORF">MCBB_1332</name>
</gene>
<dbReference type="PANTHER" id="PTHR43384">
    <property type="entry name" value="SEPTUM SITE-DETERMINING PROTEIN MIND HOMOLOG, CHLOROPLASTIC-RELATED"/>
    <property type="match status" value="1"/>
</dbReference>
<dbReference type="PATRIC" id="fig|129848.4.peg.1355"/>
<dbReference type="InterPro" id="IPR050625">
    <property type="entry name" value="ParA/MinD_ATPase"/>
</dbReference>
<feature type="domain" description="CobQ/CobB/MinD/ParA nucleotide binding" evidence="1">
    <location>
        <begin position="4"/>
        <end position="237"/>
    </location>
</feature>
<dbReference type="KEGG" id="mcub:MCBB_1332"/>
<dbReference type="RefSeq" id="WP_071907002.1">
    <property type="nucleotide sequence ID" value="NZ_LT607756.1"/>
</dbReference>
<dbReference type="InterPro" id="IPR027417">
    <property type="entry name" value="P-loop_NTPase"/>
</dbReference>
<keyword evidence="2" id="KW-0067">ATP-binding</keyword>
<evidence type="ECO:0000313" key="3">
    <source>
        <dbReference type="Proteomes" id="UP000094707"/>
    </source>
</evidence>
<name>A0A1D3L354_9EURY</name>
<dbReference type="EMBL" id="LT607756">
    <property type="protein sequence ID" value="SCG85890.1"/>
    <property type="molecule type" value="Genomic_DNA"/>
</dbReference>
<dbReference type="STRING" id="118062.MCBB_1332"/>
<evidence type="ECO:0000259" key="1">
    <source>
        <dbReference type="Pfam" id="PF01656"/>
    </source>
</evidence>
<dbReference type="Proteomes" id="UP000094707">
    <property type="component" value="Chromosome I"/>
</dbReference>
<dbReference type="OrthoDB" id="31168at2157"/>
<dbReference type="GeneID" id="30412173"/>
<dbReference type="AlphaFoldDB" id="A0A1D3L354"/>
<dbReference type="Pfam" id="PF01656">
    <property type="entry name" value="CbiA"/>
    <property type="match status" value="1"/>
</dbReference>
<dbReference type="PIRSF" id="PIRSF005647">
    <property type="entry name" value="CooC"/>
    <property type="match status" value="1"/>
</dbReference>
<keyword evidence="2" id="KW-0547">Nucleotide-binding</keyword>
<dbReference type="GO" id="GO:0016887">
    <property type="term" value="F:ATP hydrolysis activity"/>
    <property type="evidence" value="ECO:0007669"/>
    <property type="project" value="TreeGrafter"/>
</dbReference>
<dbReference type="PANTHER" id="PTHR43384:SF3">
    <property type="entry name" value="AAA+ ATPASE DOMAIN-CONTAINING PROTEIN"/>
    <property type="match status" value="1"/>
</dbReference>
<keyword evidence="3" id="KW-1185">Reference proteome</keyword>
<dbReference type="GO" id="GO:0009898">
    <property type="term" value="C:cytoplasmic side of plasma membrane"/>
    <property type="evidence" value="ECO:0007669"/>
    <property type="project" value="TreeGrafter"/>
</dbReference>
<proteinExistence type="predicted"/>
<dbReference type="GO" id="GO:0005524">
    <property type="term" value="F:ATP binding"/>
    <property type="evidence" value="ECO:0007669"/>
    <property type="project" value="UniProtKB-KW"/>
</dbReference>
<evidence type="ECO:0000313" key="2">
    <source>
        <dbReference type="EMBL" id="SCG85890.1"/>
    </source>
</evidence>
<accession>A0A1D3L354</accession>
<dbReference type="SUPFAM" id="SSF52540">
    <property type="entry name" value="P-loop containing nucleoside triphosphate hydrolases"/>
    <property type="match status" value="1"/>
</dbReference>
<dbReference type="InterPro" id="IPR014433">
    <property type="entry name" value="CooC"/>
</dbReference>
<dbReference type="InterPro" id="IPR002586">
    <property type="entry name" value="CobQ/CobB/MinD/ParA_Nub-bd_dom"/>
</dbReference>
<dbReference type="GO" id="GO:0051782">
    <property type="term" value="P:negative regulation of cell division"/>
    <property type="evidence" value="ECO:0007669"/>
    <property type="project" value="TreeGrafter"/>
</dbReference>
<dbReference type="Gene3D" id="3.40.50.300">
    <property type="entry name" value="P-loop containing nucleotide triphosphate hydrolases"/>
    <property type="match status" value="1"/>
</dbReference>
<reference evidence="2 3" key="1">
    <citation type="submission" date="2016-08" db="EMBL/GenBank/DDBJ databases">
        <authorList>
            <person name="Seilhamer J.J."/>
        </authorList>
    </citation>
    <scope>NUCLEOTIDE SEQUENCE [LARGE SCALE GENOMIC DNA]</scope>
    <source>
        <strain evidence="2">Buetzberg</strain>
    </source>
</reference>